<dbReference type="EMBL" id="CALSDN010000015">
    <property type="protein sequence ID" value="CAH6723425.1"/>
    <property type="molecule type" value="Genomic_DNA"/>
</dbReference>
<keyword evidence="2" id="KW-1185">Reference proteome</keyword>
<accession>A0ACA9YET5</accession>
<comment type="caution">
    <text evidence="1">The sequence shown here is derived from an EMBL/GenBank/DDBJ whole genome shotgun (WGS) entry which is preliminary data.</text>
</comment>
<proteinExistence type="predicted"/>
<gene>
    <name evidence="1" type="ORF">CLIB1444_15S01002</name>
</gene>
<organism evidence="1 2">
    <name type="scientific">[Candida] jaroonii</name>
    <dbReference type="NCBI Taxonomy" id="467808"/>
    <lineage>
        <taxon>Eukaryota</taxon>
        <taxon>Fungi</taxon>
        <taxon>Dikarya</taxon>
        <taxon>Ascomycota</taxon>
        <taxon>Saccharomycotina</taxon>
        <taxon>Pichiomycetes</taxon>
        <taxon>Debaryomycetaceae</taxon>
        <taxon>Yamadazyma</taxon>
    </lineage>
</organism>
<dbReference type="Proteomes" id="UP001152531">
    <property type="component" value="Unassembled WGS sequence"/>
</dbReference>
<sequence>MSLTSTELNYLIWRYLQESGYDLAAFAFDKQSLCSKYEENKNLEIFSKIESGYLVNLVQKGLLYSLTEEDIKRDSAKSETLSFFGSLLNNEKDIELYKTFKFENNESPVSDMDVDEEVKVEVQELQSTTEFSESLLSKWNPSTNILAHIDNESNLSLGKYEKNNFASNKVIKTGTLTAFQWNPSGKTIITTNIAGDLCLWSSEGDLRSMTKGVLKSEDNKPSYIVEILWSTDGQFFLTSDSNGRICLWESSSLNLIQEMNKSTDKWSICWLDNFKFSLSTKPGSIILYQISSDFTSNYNVKILGNLDGHKGTVSNLQFNDNSKYLSSYSEVDGVIKLWTSSITAGEVTLNLEDKKILPLVSMDWFNKGENLITVSIDGTILEWNITEKSLKSQVNIFKHLKVKNSLVYASIISPDEKWLAIGDDSGNVFIWDVINHHVKGKFIKSIDETNKGLCDLSWDMSSTSLSVAYKGLQSVVLKWDF</sequence>
<evidence type="ECO:0000313" key="1">
    <source>
        <dbReference type="EMBL" id="CAH6723425.1"/>
    </source>
</evidence>
<protein>
    <submittedName>
        <fullName evidence="1">SIR4-interacting protein Sif2p</fullName>
    </submittedName>
</protein>
<reference evidence="1" key="1">
    <citation type="submission" date="2022-06" db="EMBL/GenBank/DDBJ databases">
        <authorList>
            <person name="Legras J.-L."/>
            <person name="Devillers H."/>
            <person name="Grondin C."/>
        </authorList>
    </citation>
    <scope>NUCLEOTIDE SEQUENCE</scope>
    <source>
        <strain evidence="1">CLIB 1444</strain>
    </source>
</reference>
<evidence type="ECO:0000313" key="2">
    <source>
        <dbReference type="Proteomes" id="UP001152531"/>
    </source>
</evidence>
<name>A0ACA9YET5_9ASCO</name>